<evidence type="ECO:0000256" key="2">
    <source>
        <dbReference type="ARBA" id="ARBA00023012"/>
    </source>
</evidence>
<dbReference type="EMBL" id="LN907827">
    <property type="protein sequence ID" value="CUU22795.1"/>
    <property type="molecule type" value="Genomic_DNA"/>
</dbReference>
<protein>
    <submittedName>
        <fullName evidence="7">Uncharacterized protein</fullName>
    </submittedName>
</protein>
<dbReference type="InterPro" id="IPR051015">
    <property type="entry name" value="EvgA-like"/>
</dbReference>
<keyword evidence="8" id="KW-1185">Reference proteome</keyword>
<feature type="modified residue" description="4-aspartylphosphate" evidence="4">
    <location>
        <position position="52"/>
    </location>
</feature>
<dbReference type="InterPro" id="IPR000792">
    <property type="entry name" value="Tscrpt_reg_LuxR_C"/>
</dbReference>
<dbReference type="PRINTS" id="PR00038">
    <property type="entry name" value="HTHLUXR"/>
</dbReference>
<dbReference type="PATRIC" id="fig|1619313.3.peg.580"/>
<dbReference type="PANTHER" id="PTHR45566:SF2">
    <property type="entry name" value="NARL SUBFAMILY"/>
    <property type="match status" value="1"/>
</dbReference>
<evidence type="ECO:0000313" key="7">
    <source>
        <dbReference type="EMBL" id="CUU22795.1"/>
    </source>
</evidence>
<dbReference type="Proteomes" id="UP000059419">
    <property type="component" value="Chromosome 1"/>
</dbReference>
<dbReference type="InterPro" id="IPR036388">
    <property type="entry name" value="WH-like_DNA-bd_sf"/>
</dbReference>
<dbReference type="CDD" id="cd17535">
    <property type="entry name" value="REC_NarL-like"/>
    <property type="match status" value="1"/>
</dbReference>
<evidence type="ECO:0000259" key="6">
    <source>
        <dbReference type="PROSITE" id="PS50110"/>
    </source>
</evidence>
<dbReference type="SUPFAM" id="SSF52172">
    <property type="entry name" value="CheY-like"/>
    <property type="match status" value="1"/>
</dbReference>
<evidence type="ECO:0000313" key="8">
    <source>
        <dbReference type="Proteomes" id="UP000059419"/>
    </source>
</evidence>
<keyword evidence="2" id="KW-0902">Two-component regulatory system</keyword>
<dbReference type="PROSITE" id="PS50110">
    <property type="entry name" value="RESPONSE_REGULATORY"/>
    <property type="match status" value="1"/>
</dbReference>
<dbReference type="Pfam" id="PF00196">
    <property type="entry name" value="GerE"/>
    <property type="match status" value="1"/>
</dbReference>
<reference evidence="8" key="1">
    <citation type="submission" date="2015-11" db="EMBL/GenBank/DDBJ databases">
        <authorList>
            <person name="Blom J."/>
        </authorList>
    </citation>
    <scope>NUCLEOTIDE SEQUENCE [LARGE SCALE GENOMIC DNA]</scope>
</reference>
<dbReference type="SUPFAM" id="SSF46894">
    <property type="entry name" value="C-terminal effector domain of the bipartite response regulators"/>
    <property type="match status" value="1"/>
</dbReference>
<dbReference type="RefSeq" id="WP_067427668.1">
    <property type="nucleotide sequence ID" value="NZ_JACSXG010000007.1"/>
</dbReference>
<dbReference type="CDD" id="cd06170">
    <property type="entry name" value="LuxR_C_like"/>
    <property type="match status" value="1"/>
</dbReference>
<keyword evidence="3" id="KW-0238">DNA-binding</keyword>
<dbReference type="AlphaFoldDB" id="A0A0U5L0X6"/>
<dbReference type="PANTHER" id="PTHR45566">
    <property type="entry name" value="HTH-TYPE TRANSCRIPTIONAL REGULATOR YHJB-RELATED"/>
    <property type="match status" value="1"/>
</dbReference>
<dbReference type="KEGG" id="ege:EM595_0558"/>
<dbReference type="InterPro" id="IPR058245">
    <property type="entry name" value="NreC/VraR/RcsB-like_REC"/>
</dbReference>
<dbReference type="GO" id="GO:0003677">
    <property type="term" value="F:DNA binding"/>
    <property type="evidence" value="ECO:0007669"/>
    <property type="project" value="UniProtKB-KW"/>
</dbReference>
<dbReference type="Gene3D" id="1.10.10.10">
    <property type="entry name" value="Winged helix-like DNA-binding domain superfamily/Winged helix DNA-binding domain"/>
    <property type="match status" value="1"/>
</dbReference>
<dbReference type="GO" id="GO:0000160">
    <property type="term" value="P:phosphorelay signal transduction system"/>
    <property type="evidence" value="ECO:0007669"/>
    <property type="project" value="InterPro"/>
</dbReference>
<organism evidence="7 8">
    <name type="scientific">Duffyella gerundensis</name>
    <dbReference type="NCBI Taxonomy" id="1619313"/>
    <lineage>
        <taxon>Bacteria</taxon>
        <taxon>Pseudomonadati</taxon>
        <taxon>Pseudomonadota</taxon>
        <taxon>Gammaproteobacteria</taxon>
        <taxon>Enterobacterales</taxon>
        <taxon>Erwiniaceae</taxon>
        <taxon>Duffyella</taxon>
    </lineage>
</organism>
<feature type="domain" description="HTH luxR-type" evidence="5">
    <location>
        <begin position="138"/>
        <end position="203"/>
    </location>
</feature>
<dbReference type="Pfam" id="PF00072">
    <property type="entry name" value="Response_reg"/>
    <property type="match status" value="1"/>
</dbReference>
<evidence type="ECO:0000256" key="1">
    <source>
        <dbReference type="ARBA" id="ARBA00022553"/>
    </source>
</evidence>
<dbReference type="Gene3D" id="3.40.50.2300">
    <property type="match status" value="1"/>
</dbReference>
<dbReference type="PROSITE" id="PS50043">
    <property type="entry name" value="HTH_LUXR_2"/>
    <property type="match status" value="1"/>
</dbReference>
<evidence type="ECO:0000256" key="4">
    <source>
        <dbReference type="PROSITE-ProRule" id="PRU00169"/>
    </source>
</evidence>
<accession>A0A0U5L0X6</accession>
<dbReference type="SMART" id="SM00448">
    <property type="entry name" value="REC"/>
    <property type="match status" value="1"/>
</dbReference>
<dbReference type="InterPro" id="IPR016032">
    <property type="entry name" value="Sig_transdc_resp-reg_C-effctor"/>
</dbReference>
<dbReference type="InterPro" id="IPR011006">
    <property type="entry name" value="CheY-like_superfamily"/>
</dbReference>
<keyword evidence="1 4" id="KW-0597">Phosphoprotein</keyword>
<sequence>MNRVVIIDEHPLVRMAVRTLLEKAHYQVIAENNGEDAYNTIDNYYPDIIIIDIAIHSQSGLSLIKRVRNMGFPGIIIVVTAKSADLYAPRSAQAGANGYISKKRPFHDILLAITAAQNGYGFFPYQSHAIERVAPTADAEKLERLSAREFQVLQHILSGNDNGKIAASMHVSTKTVSTYKSRLMDKLECPTPLALFEFMRRNQLE</sequence>
<feature type="domain" description="Response regulatory" evidence="6">
    <location>
        <begin position="3"/>
        <end position="117"/>
    </location>
</feature>
<evidence type="ECO:0000256" key="3">
    <source>
        <dbReference type="ARBA" id="ARBA00023125"/>
    </source>
</evidence>
<dbReference type="GO" id="GO:0006355">
    <property type="term" value="P:regulation of DNA-templated transcription"/>
    <property type="evidence" value="ECO:0007669"/>
    <property type="project" value="InterPro"/>
</dbReference>
<dbReference type="PROSITE" id="PS00622">
    <property type="entry name" value="HTH_LUXR_1"/>
    <property type="match status" value="1"/>
</dbReference>
<proteinExistence type="predicted"/>
<gene>
    <name evidence="7" type="ORF">EM595_0558</name>
</gene>
<dbReference type="InterPro" id="IPR001789">
    <property type="entry name" value="Sig_transdc_resp-reg_receiver"/>
</dbReference>
<dbReference type="STRING" id="1619313.EM595_0558"/>
<name>A0A0U5L0X6_9GAMM</name>
<dbReference type="SMART" id="SM00421">
    <property type="entry name" value="HTH_LUXR"/>
    <property type="match status" value="1"/>
</dbReference>
<evidence type="ECO:0000259" key="5">
    <source>
        <dbReference type="PROSITE" id="PS50043"/>
    </source>
</evidence>